<reference evidence="2" key="2">
    <citation type="submission" date="2020-05" db="UniProtKB">
        <authorList>
            <consortium name="EnsemblMetazoa"/>
        </authorList>
    </citation>
    <scope>IDENTIFICATION</scope>
    <source>
        <strain evidence="2">IAEA</strain>
    </source>
</reference>
<dbReference type="EMBL" id="JXJN01005302">
    <property type="status" value="NOT_ANNOTATED_CDS"/>
    <property type="molecule type" value="Genomic_DNA"/>
</dbReference>
<dbReference type="Proteomes" id="UP000092460">
    <property type="component" value="Unassembled WGS sequence"/>
</dbReference>
<reference evidence="3" key="1">
    <citation type="submission" date="2015-01" db="EMBL/GenBank/DDBJ databases">
        <authorList>
            <person name="Aksoy S."/>
            <person name="Warren W."/>
            <person name="Wilson R.K."/>
        </authorList>
    </citation>
    <scope>NUCLEOTIDE SEQUENCE [LARGE SCALE GENOMIC DNA]</scope>
    <source>
        <strain evidence="3">IAEA</strain>
    </source>
</reference>
<feature type="transmembrane region" description="Helical" evidence="1">
    <location>
        <begin position="44"/>
        <end position="64"/>
    </location>
</feature>
<dbReference type="VEuPathDB" id="VectorBase:GPPI012093"/>
<dbReference type="AlphaFoldDB" id="A0A1B0AXL2"/>
<feature type="transmembrane region" description="Helical" evidence="1">
    <location>
        <begin position="70"/>
        <end position="88"/>
    </location>
</feature>
<keyword evidence="1" id="KW-1133">Transmembrane helix</keyword>
<organism evidence="2 3">
    <name type="scientific">Glossina palpalis gambiensis</name>
    <dbReference type="NCBI Taxonomy" id="67801"/>
    <lineage>
        <taxon>Eukaryota</taxon>
        <taxon>Metazoa</taxon>
        <taxon>Ecdysozoa</taxon>
        <taxon>Arthropoda</taxon>
        <taxon>Hexapoda</taxon>
        <taxon>Insecta</taxon>
        <taxon>Pterygota</taxon>
        <taxon>Neoptera</taxon>
        <taxon>Endopterygota</taxon>
        <taxon>Diptera</taxon>
        <taxon>Brachycera</taxon>
        <taxon>Muscomorpha</taxon>
        <taxon>Hippoboscoidea</taxon>
        <taxon>Glossinidae</taxon>
        <taxon>Glossina</taxon>
    </lineage>
</organism>
<keyword evidence="1" id="KW-0472">Membrane</keyword>
<proteinExistence type="predicted"/>
<evidence type="ECO:0000313" key="3">
    <source>
        <dbReference type="Proteomes" id="UP000092460"/>
    </source>
</evidence>
<name>A0A1B0AXL2_9MUSC</name>
<protein>
    <submittedName>
        <fullName evidence="2">Uncharacterized protein</fullName>
    </submittedName>
</protein>
<evidence type="ECO:0000256" key="1">
    <source>
        <dbReference type="SAM" id="Phobius"/>
    </source>
</evidence>
<evidence type="ECO:0000313" key="2">
    <source>
        <dbReference type="EnsemblMetazoa" id="GPPI012093-PA"/>
    </source>
</evidence>
<keyword evidence="1" id="KW-0812">Transmembrane</keyword>
<accession>A0A1B0AXL2</accession>
<sequence length="155" mass="18228">MKKRHLVGLVRVSEHHYGSGRQRTGQLYLELGHNFTAHYLCDHIVLYFLLLLMPCVWLICAGIENERSSTIGYLYTVAIIVVMELMMYSSFKLLKTISVALGIFQYDDSNTWWRQFLFPLQDNVYSQHTLQDDDRRYEIISIRKSIIIAGFCKRE</sequence>
<dbReference type="EnsemblMetazoa" id="GPPI012093-RA">
    <property type="protein sequence ID" value="GPPI012093-PA"/>
    <property type="gene ID" value="GPPI012093"/>
</dbReference>
<keyword evidence="3" id="KW-1185">Reference proteome</keyword>